<feature type="compositionally biased region" description="Basic and acidic residues" evidence="1">
    <location>
        <begin position="8"/>
        <end position="22"/>
    </location>
</feature>
<accession>A0A5C2SPW8</accession>
<feature type="region of interest" description="Disordered" evidence="1">
    <location>
        <begin position="1"/>
        <end position="109"/>
    </location>
</feature>
<feature type="compositionally biased region" description="Low complexity" evidence="1">
    <location>
        <begin position="23"/>
        <end position="48"/>
    </location>
</feature>
<dbReference type="PANTHER" id="PTHR34776:SF1">
    <property type="entry name" value="F17F16.3 PROTEIN"/>
    <property type="match status" value="1"/>
</dbReference>
<dbReference type="AlphaFoldDB" id="A0A5C2SPW8"/>
<reference evidence="2" key="1">
    <citation type="journal article" date="2018" name="Genome Biol. Evol.">
        <title>Genomics and development of Lentinus tigrinus, a white-rot wood-decaying mushroom with dimorphic fruiting bodies.</title>
        <authorList>
            <person name="Wu B."/>
            <person name="Xu Z."/>
            <person name="Knudson A."/>
            <person name="Carlson A."/>
            <person name="Chen N."/>
            <person name="Kovaka S."/>
            <person name="LaButti K."/>
            <person name="Lipzen A."/>
            <person name="Pennachio C."/>
            <person name="Riley R."/>
            <person name="Schakwitz W."/>
            <person name="Umezawa K."/>
            <person name="Ohm R.A."/>
            <person name="Grigoriev I.V."/>
            <person name="Nagy L.G."/>
            <person name="Gibbons J."/>
            <person name="Hibbett D."/>
        </authorList>
    </citation>
    <scope>NUCLEOTIDE SEQUENCE [LARGE SCALE GENOMIC DNA]</scope>
    <source>
        <strain evidence="2">ALCF2SS1-6</strain>
    </source>
</reference>
<gene>
    <name evidence="2" type="ORF">L227DRAFT_591317</name>
</gene>
<sequence>MPTTRAQEAAEKHNLRSTKPESKAANGAAKPPSKGKPTSSKKPASTRKPASKKDPTTEQDDNPAQAGEKREAEVDMKEKGTTEEPPVKKAKTAQSNEEEAPTKKHPMENAYQAGTIERGHIYFFYRPKVELEEAHSLDDVQRFYMLLIPRPPQFASGSDISTSQENGDEDQEMNLIEPGADAVPEAEPKGATKKRFRLLVLGKKALPDPEATGSGRHQVFWATITTIGEDLKKLEEGLGARTYETKTRGTRHQGSARLAARGAYAIVNSEARTPSQRETHLGFYISHPSGDQLGEVQETLGIHQASSFVLQVKNPLAPPSGPGQVGLPKGRQADFPEEIMRDVFGKGGQRGRESYGLRFASCERREMLDCEGAELLFIAARSGDEGLEQSLGEGRGQALEEVEKSESKETIDQVMKELAMDGSKVPADPLGGGWA</sequence>
<dbReference type="Proteomes" id="UP000313359">
    <property type="component" value="Unassembled WGS sequence"/>
</dbReference>
<feature type="region of interest" description="Disordered" evidence="1">
    <location>
        <begin position="387"/>
        <end position="409"/>
    </location>
</feature>
<feature type="compositionally biased region" description="Basic and acidic residues" evidence="1">
    <location>
        <begin position="67"/>
        <end position="87"/>
    </location>
</feature>
<dbReference type="OrthoDB" id="1028014at2759"/>
<dbReference type="PANTHER" id="PTHR34776">
    <property type="entry name" value="F17F16.3 PROTEIN"/>
    <property type="match status" value="1"/>
</dbReference>
<dbReference type="EMBL" id="ML122253">
    <property type="protein sequence ID" value="RPD65147.1"/>
    <property type="molecule type" value="Genomic_DNA"/>
</dbReference>
<organism evidence="2 3">
    <name type="scientific">Lentinus tigrinus ALCF2SS1-6</name>
    <dbReference type="NCBI Taxonomy" id="1328759"/>
    <lineage>
        <taxon>Eukaryota</taxon>
        <taxon>Fungi</taxon>
        <taxon>Dikarya</taxon>
        <taxon>Basidiomycota</taxon>
        <taxon>Agaricomycotina</taxon>
        <taxon>Agaricomycetes</taxon>
        <taxon>Polyporales</taxon>
        <taxon>Polyporaceae</taxon>
        <taxon>Lentinus</taxon>
    </lineage>
</organism>
<proteinExistence type="predicted"/>
<evidence type="ECO:0000256" key="1">
    <source>
        <dbReference type="SAM" id="MobiDB-lite"/>
    </source>
</evidence>
<evidence type="ECO:0000313" key="2">
    <source>
        <dbReference type="EMBL" id="RPD65147.1"/>
    </source>
</evidence>
<evidence type="ECO:0000313" key="3">
    <source>
        <dbReference type="Proteomes" id="UP000313359"/>
    </source>
</evidence>
<keyword evidence="3" id="KW-1185">Reference proteome</keyword>
<protein>
    <submittedName>
        <fullName evidence="2">Uncharacterized protein</fullName>
    </submittedName>
</protein>
<dbReference type="STRING" id="1328759.A0A5C2SPW8"/>
<name>A0A5C2SPW8_9APHY</name>